<feature type="compositionally biased region" description="Low complexity" evidence="1">
    <location>
        <begin position="27"/>
        <end position="36"/>
    </location>
</feature>
<reference evidence="3 4" key="1">
    <citation type="journal article" date="2014" name="Int. J. Syst. Evol. Microbiol.">
        <title>Complete genome sequence of Corynebacterium casei LMG S-19264T (=DSM 44701T), isolated from a smear-ripened cheese.</title>
        <authorList>
            <consortium name="US DOE Joint Genome Institute (JGI-PGF)"/>
            <person name="Walter F."/>
            <person name="Albersmeier A."/>
            <person name="Kalinowski J."/>
            <person name="Ruckert C."/>
        </authorList>
    </citation>
    <scope>NUCLEOTIDE SEQUENCE [LARGE SCALE GENOMIC DNA]</scope>
    <source>
        <strain evidence="3 4">KCTC 19473</strain>
    </source>
</reference>
<feature type="transmembrane region" description="Helical" evidence="2">
    <location>
        <begin position="45"/>
        <end position="65"/>
    </location>
</feature>
<dbReference type="EMBL" id="BMXL01000002">
    <property type="protein sequence ID" value="GHD16939.1"/>
    <property type="molecule type" value="Genomic_DNA"/>
</dbReference>
<dbReference type="InterPro" id="IPR014582">
    <property type="entry name" value="UCP033535_lipo"/>
</dbReference>
<keyword evidence="2" id="KW-0472">Membrane</keyword>
<comment type="caution">
    <text evidence="3">The sequence shown here is derived from an EMBL/GenBank/DDBJ whole genome shotgun (WGS) entry which is preliminary data.</text>
</comment>
<evidence type="ECO:0000313" key="4">
    <source>
        <dbReference type="Proteomes" id="UP000654947"/>
    </source>
</evidence>
<keyword evidence="4" id="KW-1185">Reference proteome</keyword>
<dbReference type="InterPro" id="IPR036215">
    <property type="entry name" value="TM0957-like_sf"/>
</dbReference>
<evidence type="ECO:0008006" key="5">
    <source>
        <dbReference type="Google" id="ProtNLM"/>
    </source>
</evidence>
<dbReference type="Proteomes" id="UP000654947">
    <property type="component" value="Unassembled WGS sequence"/>
</dbReference>
<proteinExistence type="predicted"/>
<feature type="region of interest" description="Disordered" evidence="1">
    <location>
        <begin position="1"/>
        <end position="41"/>
    </location>
</feature>
<dbReference type="Pfam" id="PF10054">
    <property type="entry name" value="DUF2291"/>
    <property type="match status" value="1"/>
</dbReference>
<dbReference type="AlphaFoldDB" id="A0A918X7J7"/>
<gene>
    <name evidence="3" type="ORF">GCM10007147_05560</name>
</gene>
<evidence type="ECO:0000256" key="1">
    <source>
        <dbReference type="SAM" id="MobiDB-lite"/>
    </source>
</evidence>
<dbReference type="RefSeq" id="WP_017574795.1">
    <property type="nucleotide sequence ID" value="NZ_BMXL01000002.1"/>
</dbReference>
<protein>
    <recommendedName>
        <fullName evidence="5">DUF2291 domain-containing protein</fullName>
    </recommendedName>
</protein>
<sequence>MSDTSEAPAPAQQEAEHNGEAASGANTRPRSSGPRRGTSRTQRRLVIGGLLAVLVVAMLANTRFLTPAEVEALTSDGFDPAATAEELFAQVQNDLLADPAELGDVATALADDPDAAVDEFDGLQPSEETSAFAVTATGVVEEANDENLTLDIEDVDTGQTITVPLGNALDGNLVRDLSGYRFGDAPGQTEHQQVGTEVSGLMLANVEEALGSDPEQAQGQQISVEGVLSYAGTGADTASQRPLIIQPLDVGTDS</sequence>
<feature type="compositionally biased region" description="Low complexity" evidence="1">
    <location>
        <begin position="1"/>
        <end position="13"/>
    </location>
</feature>
<accession>A0A918X7J7</accession>
<name>A0A918X7J7_9ACTN</name>
<dbReference type="SUPFAM" id="SSF141318">
    <property type="entry name" value="TM0957-like"/>
    <property type="match status" value="1"/>
</dbReference>
<evidence type="ECO:0000313" key="3">
    <source>
        <dbReference type="EMBL" id="GHD16939.1"/>
    </source>
</evidence>
<keyword evidence="2" id="KW-0812">Transmembrane</keyword>
<keyword evidence="2" id="KW-1133">Transmembrane helix</keyword>
<organism evidence="3 4">
    <name type="scientific">Nocardiopsis kunsanensis</name>
    <dbReference type="NCBI Taxonomy" id="141693"/>
    <lineage>
        <taxon>Bacteria</taxon>
        <taxon>Bacillati</taxon>
        <taxon>Actinomycetota</taxon>
        <taxon>Actinomycetes</taxon>
        <taxon>Streptosporangiales</taxon>
        <taxon>Nocardiopsidaceae</taxon>
        <taxon>Nocardiopsis</taxon>
    </lineage>
</organism>
<evidence type="ECO:0000256" key="2">
    <source>
        <dbReference type="SAM" id="Phobius"/>
    </source>
</evidence>